<dbReference type="OrthoDB" id="3369278at2"/>
<reference evidence="1 2" key="1">
    <citation type="submission" date="2018-01" db="EMBL/GenBank/DDBJ databases">
        <title>Draft genome sequence of Jishengella endophytica.</title>
        <authorList>
            <person name="Sahin N."/>
            <person name="Ay H."/>
            <person name="Saygin H."/>
        </authorList>
    </citation>
    <scope>NUCLEOTIDE SEQUENCE [LARGE SCALE GENOMIC DNA]</scope>
    <source>
        <strain evidence="1 2">DSM 45430</strain>
    </source>
</reference>
<proteinExistence type="predicted"/>
<evidence type="ECO:0000313" key="2">
    <source>
        <dbReference type="Proteomes" id="UP000248627"/>
    </source>
</evidence>
<protein>
    <submittedName>
        <fullName evidence="1">Uncharacterized protein</fullName>
    </submittedName>
</protein>
<evidence type="ECO:0000313" key="1">
    <source>
        <dbReference type="EMBL" id="PZF87837.1"/>
    </source>
</evidence>
<dbReference type="Proteomes" id="UP000248627">
    <property type="component" value="Unassembled WGS sequence"/>
</dbReference>
<accession>A0A2W2CI64</accession>
<sequence length="615" mass="67259">MSDVGAPKASEQVTLLEHVTLLHAAHPDGPLPEGGRPYPDAAQRARLPHSDEPFAVRQRRLIEVVTSIYEAEPSPERAGAMLVAALTSQRAEPRLAGWLAQEVASFDPGWRRRVGRELAYDGGERGMVGVGLALLSGVASPEDTAPVRLLGLLSRDFGQLAIRVLRHVPGAGGDLVWLAERSDPTRHAQAVEALCDLAEPVTHAWLLREGVRLDGPSTAAARRVAETVGLADLLDGEEIPPDVVEQAGRLLLAMTQRGAGSAELRDYTDAASALVRFSRAAARMNATLDRYAMIMALLADLHTGQAATLAWPDRELALVRTALDRLLDQSAWADCLADAARSGNPDTYRRACWATQLRTTLRQTPPVTPSSNDFRARIAIRVSVPDPAHRGTVETRILVNGRHLCAEAFTAGPAEQPENLLGPDHPLHADVEPHEVRLAQTDCTEGCCGALFVTIERRGDEVIWRSWRNPDCPGLDLPTLHFDAAEYDAEVARAEADHSWEWPARTVARLVRARLREQPDLLARWDCAAGWVAAGPPDTSRVEVSYFHPARPRGGDDLWLQFVAVIDLPANDPEDMRDEIVRRITDSDPRRPQWLAGGSAEAAQAYGFDWPPRRS</sequence>
<dbReference type="AlphaFoldDB" id="A0A2W2CI64"/>
<keyword evidence="2" id="KW-1185">Reference proteome</keyword>
<gene>
    <name evidence="1" type="ORF">C1I93_25765</name>
</gene>
<dbReference type="EMBL" id="POTX01000255">
    <property type="protein sequence ID" value="PZF87837.1"/>
    <property type="molecule type" value="Genomic_DNA"/>
</dbReference>
<name>A0A2W2CI64_9ACTN</name>
<comment type="caution">
    <text evidence="1">The sequence shown here is derived from an EMBL/GenBank/DDBJ whole genome shotgun (WGS) entry which is preliminary data.</text>
</comment>
<organism evidence="1 2">
    <name type="scientific">Micromonospora endophytica</name>
    <dbReference type="NCBI Taxonomy" id="515350"/>
    <lineage>
        <taxon>Bacteria</taxon>
        <taxon>Bacillati</taxon>
        <taxon>Actinomycetota</taxon>
        <taxon>Actinomycetes</taxon>
        <taxon>Micromonosporales</taxon>
        <taxon>Micromonosporaceae</taxon>
        <taxon>Micromonospora</taxon>
    </lineage>
</organism>